<name>A0A0L7QSA7_9HYME</name>
<dbReference type="Pfam" id="PF20700">
    <property type="entry name" value="Mutator"/>
    <property type="match status" value="1"/>
</dbReference>
<dbReference type="InterPro" id="IPR049012">
    <property type="entry name" value="Mutator_transp_dom"/>
</dbReference>
<dbReference type="OrthoDB" id="10060618at2759"/>
<evidence type="ECO:0000313" key="3">
    <source>
        <dbReference type="Proteomes" id="UP000053825"/>
    </source>
</evidence>
<evidence type="ECO:0000259" key="1">
    <source>
        <dbReference type="Pfam" id="PF20700"/>
    </source>
</evidence>
<evidence type="ECO:0000313" key="2">
    <source>
        <dbReference type="EMBL" id="KOC61419.1"/>
    </source>
</evidence>
<feature type="domain" description="Mutator-like transposase" evidence="1">
    <location>
        <begin position="4"/>
        <end position="268"/>
    </location>
</feature>
<accession>A0A0L7QSA7</accession>
<dbReference type="AlphaFoldDB" id="A0A0L7QSA7"/>
<gene>
    <name evidence="2" type="ORF">WH47_06586</name>
</gene>
<dbReference type="Proteomes" id="UP000053825">
    <property type="component" value="Unassembled WGS sequence"/>
</dbReference>
<proteinExistence type="predicted"/>
<keyword evidence="3" id="KW-1185">Reference proteome</keyword>
<sequence>MRLLGIGREGLNLFCRLMDIGQAVLSSWPPLYILAASVIYYCILKSAVSEEMQLNKEAGNIINYLTVSGDGTWKKRGFSSLFGVSTLIGKYSKKVLDTVVKSSFCQGCSFWSKRKDEDMDKYNEWYETREENCSRNHSGTASKMEIDAITKMFLRSEEKHGVPYITYMTNYDQVVVTKKECVGHIEKRMGTRLGNARKTNKGIGGKGTGKLTEKVIAELTKYYGLAIRRNPNSVEEMRKGIWATYFHKSSTNERRQRQNCPPGKDSWCKWRQAEAAGTVENYTHEKPPLNDKVLEILKPIYEDLSSDQLLERCIRAETQNNSESLNAIIWTFAPKDIHSGAKIVEIATFLAIIFNEGFLPILKVMSVRGATAGQQAEAYVNSRNEVRITCSERRSSEFSK</sequence>
<organism evidence="2 3">
    <name type="scientific">Habropoda laboriosa</name>
    <dbReference type="NCBI Taxonomy" id="597456"/>
    <lineage>
        <taxon>Eukaryota</taxon>
        <taxon>Metazoa</taxon>
        <taxon>Ecdysozoa</taxon>
        <taxon>Arthropoda</taxon>
        <taxon>Hexapoda</taxon>
        <taxon>Insecta</taxon>
        <taxon>Pterygota</taxon>
        <taxon>Neoptera</taxon>
        <taxon>Endopterygota</taxon>
        <taxon>Hymenoptera</taxon>
        <taxon>Apocrita</taxon>
        <taxon>Aculeata</taxon>
        <taxon>Apoidea</taxon>
        <taxon>Anthophila</taxon>
        <taxon>Apidae</taxon>
        <taxon>Habropoda</taxon>
    </lineage>
</organism>
<protein>
    <recommendedName>
        <fullName evidence="1">Mutator-like transposase domain-containing protein</fullName>
    </recommendedName>
</protein>
<reference evidence="2 3" key="1">
    <citation type="submission" date="2015-07" db="EMBL/GenBank/DDBJ databases">
        <title>The genome of Habropoda laboriosa.</title>
        <authorList>
            <person name="Pan H."/>
            <person name="Kapheim K."/>
        </authorList>
    </citation>
    <scope>NUCLEOTIDE SEQUENCE [LARGE SCALE GENOMIC DNA]</scope>
    <source>
        <strain evidence="2">0110345459</strain>
    </source>
</reference>
<dbReference type="EMBL" id="KQ414765">
    <property type="protein sequence ID" value="KOC61419.1"/>
    <property type="molecule type" value="Genomic_DNA"/>
</dbReference>